<protein>
    <submittedName>
        <fullName evidence="2">Uncharacterized protein</fullName>
    </submittedName>
</protein>
<evidence type="ECO:0000313" key="2">
    <source>
        <dbReference type="EMBL" id="KAK6632267.1"/>
    </source>
</evidence>
<dbReference type="EMBL" id="JAWJWF010000005">
    <property type="protein sequence ID" value="KAK6632267.1"/>
    <property type="molecule type" value="Genomic_DNA"/>
</dbReference>
<comment type="caution">
    <text evidence="2">The sequence shown here is derived from an EMBL/GenBank/DDBJ whole genome shotgun (WGS) entry which is preliminary data.</text>
</comment>
<evidence type="ECO:0000256" key="1">
    <source>
        <dbReference type="SAM" id="MobiDB-lite"/>
    </source>
</evidence>
<evidence type="ECO:0000313" key="3">
    <source>
        <dbReference type="Proteomes" id="UP001359485"/>
    </source>
</evidence>
<organism evidence="2 3">
    <name type="scientific">Polyplax serrata</name>
    <name type="common">Common mouse louse</name>
    <dbReference type="NCBI Taxonomy" id="468196"/>
    <lineage>
        <taxon>Eukaryota</taxon>
        <taxon>Metazoa</taxon>
        <taxon>Ecdysozoa</taxon>
        <taxon>Arthropoda</taxon>
        <taxon>Hexapoda</taxon>
        <taxon>Insecta</taxon>
        <taxon>Pterygota</taxon>
        <taxon>Neoptera</taxon>
        <taxon>Paraneoptera</taxon>
        <taxon>Psocodea</taxon>
        <taxon>Troctomorpha</taxon>
        <taxon>Phthiraptera</taxon>
        <taxon>Anoplura</taxon>
        <taxon>Polyplacidae</taxon>
        <taxon>Polyplax</taxon>
    </lineage>
</organism>
<feature type="region of interest" description="Disordered" evidence="1">
    <location>
        <begin position="1"/>
        <end position="46"/>
    </location>
</feature>
<sequence>MSGMGECEKLPVLGVGGRLPPATSQHPGMLENSFPANGSPVDLAGGDSRAWHGYPVDGRLTSMPPEVARGHHSSLEVKS</sequence>
<keyword evidence="3" id="KW-1185">Reference proteome</keyword>
<reference evidence="2 3" key="1">
    <citation type="submission" date="2023-09" db="EMBL/GenBank/DDBJ databases">
        <title>Genomes of two closely related lineages of the louse Polyplax serrata with different host specificities.</title>
        <authorList>
            <person name="Martinu J."/>
            <person name="Tarabai H."/>
            <person name="Stefka J."/>
            <person name="Hypsa V."/>
        </authorList>
    </citation>
    <scope>NUCLEOTIDE SEQUENCE [LARGE SCALE GENOMIC DNA]</scope>
    <source>
        <strain evidence="2">98ZLc_SE</strain>
    </source>
</reference>
<proteinExistence type="predicted"/>
<name>A0ABR1B129_POLSC</name>
<accession>A0ABR1B129</accession>
<dbReference type="Proteomes" id="UP001359485">
    <property type="component" value="Unassembled WGS sequence"/>
</dbReference>
<gene>
    <name evidence="2" type="ORF">RUM44_007308</name>
</gene>